<reference evidence="7" key="1">
    <citation type="submission" date="2020-08" db="EMBL/GenBank/DDBJ databases">
        <title>Genome public.</title>
        <authorList>
            <person name="Liu C."/>
            <person name="Sun Q."/>
        </authorList>
    </citation>
    <scope>NUCLEOTIDE SEQUENCE</scope>
    <source>
        <strain evidence="7">NSJ-53</strain>
    </source>
</reference>
<keyword evidence="1" id="KW-1003">Cell membrane</keyword>
<evidence type="ECO:0000259" key="6">
    <source>
        <dbReference type="SMART" id="SM00842"/>
    </source>
</evidence>
<dbReference type="NCBIfam" id="TIGR01174">
    <property type="entry name" value="ftsA"/>
    <property type="match status" value="1"/>
</dbReference>
<dbReference type="Pfam" id="PF14450">
    <property type="entry name" value="FtsA"/>
    <property type="match status" value="1"/>
</dbReference>
<evidence type="ECO:0000313" key="8">
    <source>
        <dbReference type="Proteomes" id="UP000623172"/>
    </source>
</evidence>
<protein>
    <recommendedName>
        <fullName evidence="5">Cell division protein FtsA</fullName>
    </recommendedName>
</protein>
<keyword evidence="3" id="KW-0472">Membrane</keyword>
<evidence type="ECO:0000256" key="3">
    <source>
        <dbReference type="ARBA" id="ARBA00023136"/>
    </source>
</evidence>
<sequence length="402" mass="44473">MRHVAAAVEIGTSKVVAIIAEGKANGEFDILGWNSQSHRGIRRGVILDPANLQEAMAKALHEAENQAHHKVKELYIGVPGCFIKSFTAQQEVFLSDKDKRIETHNVDELILRAEEFDKPLDWMVIHRVPCYFKLDDNPKMIVDPVGSKAKKMNGVISFVMANGEFMEDMQELAEAEGYSVKGFIATCLGEGLMLIEAEERDKTAILLDIGYYNTDVTVFKGDGIILHESIPLGGAHITSDLSCAFRLSVEQSEVIKRRHVFGLDTAADDMGGMEVEIQGKIVRVSDNFIQHVIECRVEEIAASVKNILRRKDARIPQRTMVYMAGGGIGLMRGAREFMTNALDHPVRVLTPKSAHMNSPVYAGALGTVDLSLIDPEQPENNSPTVMKGVKGAFKKISDFFFE</sequence>
<keyword evidence="4 5" id="KW-0131">Cell cycle</keyword>
<organism evidence="7 8">
    <name type="scientific">Gehongia tenuis</name>
    <dbReference type="NCBI Taxonomy" id="2763655"/>
    <lineage>
        <taxon>Bacteria</taxon>
        <taxon>Bacillati</taxon>
        <taxon>Bacillota</taxon>
        <taxon>Clostridia</taxon>
        <taxon>Christensenellales</taxon>
        <taxon>Christensenellaceae</taxon>
        <taxon>Gehongia</taxon>
    </lineage>
</organism>
<dbReference type="RefSeq" id="WP_249314893.1">
    <property type="nucleotide sequence ID" value="NZ_JACRSR010000001.1"/>
</dbReference>
<proteinExistence type="inferred from homology"/>
<dbReference type="InterPro" id="IPR020823">
    <property type="entry name" value="Cell_div_FtsA"/>
</dbReference>
<dbReference type="GO" id="GO:0009898">
    <property type="term" value="C:cytoplasmic side of plasma membrane"/>
    <property type="evidence" value="ECO:0007669"/>
    <property type="project" value="TreeGrafter"/>
</dbReference>
<comment type="similarity">
    <text evidence="5">Belongs to the FtsA/MreB family.</text>
</comment>
<dbReference type="AlphaFoldDB" id="A0A926D3V6"/>
<dbReference type="EMBL" id="JACRSR010000001">
    <property type="protein sequence ID" value="MBC8530862.1"/>
    <property type="molecule type" value="Genomic_DNA"/>
</dbReference>
<evidence type="ECO:0000256" key="4">
    <source>
        <dbReference type="ARBA" id="ARBA00023306"/>
    </source>
</evidence>
<comment type="caution">
    <text evidence="7">The sequence shown here is derived from an EMBL/GenBank/DDBJ whole genome shotgun (WGS) entry which is preliminary data.</text>
</comment>
<feature type="domain" description="SHS2" evidence="6">
    <location>
        <begin position="5"/>
        <end position="194"/>
    </location>
</feature>
<keyword evidence="2 5" id="KW-0132">Cell division</keyword>
<dbReference type="Pfam" id="PF02491">
    <property type="entry name" value="SHS2_FTSA"/>
    <property type="match status" value="1"/>
</dbReference>
<evidence type="ECO:0000256" key="5">
    <source>
        <dbReference type="PIRNR" id="PIRNR003101"/>
    </source>
</evidence>
<dbReference type="PANTHER" id="PTHR32432">
    <property type="entry name" value="CELL DIVISION PROTEIN FTSA-RELATED"/>
    <property type="match status" value="1"/>
</dbReference>
<dbReference type="PANTHER" id="PTHR32432:SF4">
    <property type="entry name" value="CELL DIVISION PROTEIN FTSA"/>
    <property type="match status" value="1"/>
</dbReference>
<evidence type="ECO:0000256" key="2">
    <source>
        <dbReference type="ARBA" id="ARBA00022618"/>
    </source>
</evidence>
<comment type="function">
    <text evidence="5">Cell division protein that is involved in the assembly of the Z ring. May serve as a membrane anchor for the Z ring.</text>
</comment>
<gene>
    <name evidence="7" type="primary">ftsA</name>
    <name evidence="7" type="ORF">H8696_03275</name>
</gene>
<keyword evidence="8" id="KW-1185">Reference proteome</keyword>
<dbReference type="SMART" id="SM00842">
    <property type="entry name" value="FtsA"/>
    <property type="match status" value="1"/>
</dbReference>
<evidence type="ECO:0000313" key="7">
    <source>
        <dbReference type="EMBL" id="MBC8530862.1"/>
    </source>
</evidence>
<dbReference type="Gene3D" id="3.30.420.40">
    <property type="match status" value="2"/>
</dbReference>
<evidence type="ECO:0000256" key="1">
    <source>
        <dbReference type="ARBA" id="ARBA00022475"/>
    </source>
</evidence>
<dbReference type="InterPro" id="IPR003494">
    <property type="entry name" value="SHS2_FtsA"/>
</dbReference>
<dbReference type="GO" id="GO:0051301">
    <property type="term" value="P:cell division"/>
    <property type="evidence" value="ECO:0007669"/>
    <property type="project" value="UniProtKB-KW"/>
</dbReference>
<dbReference type="GO" id="GO:0032153">
    <property type="term" value="C:cell division site"/>
    <property type="evidence" value="ECO:0007669"/>
    <property type="project" value="TreeGrafter"/>
</dbReference>
<comment type="subunit">
    <text evidence="5">Interacts with FtsZ.</text>
</comment>
<accession>A0A926D3V6</accession>
<dbReference type="Proteomes" id="UP000623172">
    <property type="component" value="Unassembled WGS sequence"/>
</dbReference>
<dbReference type="InterPro" id="IPR050696">
    <property type="entry name" value="FtsA/MreB"/>
</dbReference>
<dbReference type="InterPro" id="IPR043129">
    <property type="entry name" value="ATPase_NBD"/>
</dbReference>
<dbReference type="SUPFAM" id="SSF53067">
    <property type="entry name" value="Actin-like ATPase domain"/>
    <property type="match status" value="2"/>
</dbReference>
<name>A0A926D3V6_9FIRM</name>
<dbReference type="PIRSF" id="PIRSF003101">
    <property type="entry name" value="FtsA"/>
    <property type="match status" value="1"/>
</dbReference>